<dbReference type="AlphaFoldDB" id="A0A9Q3HF13"/>
<proteinExistence type="predicted"/>
<feature type="compositionally biased region" description="Low complexity" evidence="1">
    <location>
        <begin position="226"/>
        <end position="248"/>
    </location>
</feature>
<dbReference type="EMBL" id="AVOT02017138">
    <property type="protein sequence ID" value="MBW0503018.1"/>
    <property type="molecule type" value="Genomic_DNA"/>
</dbReference>
<keyword evidence="3" id="KW-1185">Reference proteome</keyword>
<protein>
    <submittedName>
        <fullName evidence="2">Uncharacterized protein</fullName>
    </submittedName>
</protein>
<dbReference type="Proteomes" id="UP000765509">
    <property type="component" value="Unassembled WGS sequence"/>
</dbReference>
<sequence>MLSLPHQSHLFSTIQTFQLIHLPILVIQLVGTPIIVQLLLPTNVVSTIYNQPPTMQNLYTNLITSSSHVGFLAATQPIPYANTLNNSGPSTALGGRSNGSNHGSPIIGIGLNLKLIFNIISITNNNFNSITHHNTNSSHNINLIRNYSYSFNHSNPIVVFIILFEVLAPHLEVELEVLVALSLVTGREYSSPLVLTATLPPESQNPNLDNRSNSISINYPTIQAQSNLSSSSSNPDVPTTNPTTTSSSDPILNLQKSISSTDLQQASSSQDLNSSHDPISDLTAQPATKPINGSNPTGSNILKG</sequence>
<reference evidence="2" key="1">
    <citation type="submission" date="2021-03" db="EMBL/GenBank/DDBJ databases">
        <title>Draft genome sequence of rust myrtle Austropuccinia psidii MF-1, a brazilian biotype.</title>
        <authorList>
            <person name="Quecine M.C."/>
            <person name="Pachon D.M.R."/>
            <person name="Bonatelli M.L."/>
            <person name="Correr F.H."/>
            <person name="Franceschini L.M."/>
            <person name="Leite T.F."/>
            <person name="Margarido G.R.A."/>
            <person name="Almeida C.A."/>
            <person name="Ferrarezi J.A."/>
            <person name="Labate C.A."/>
        </authorList>
    </citation>
    <scope>NUCLEOTIDE SEQUENCE</scope>
    <source>
        <strain evidence="2">MF-1</strain>
    </source>
</reference>
<feature type="region of interest" description="Disordered" evidence="1">
    <location>
        <begin position="225"/>
        <end position="304"/>
    </location>
</feature>
<accession>A0A9Q3HF13</accession>
<name>A0A9Q3HF13_9BASI</name>
<evidence type="ECO:0000313" key="2">
    <source>
        <dbReference type="EMBL" id="MBW0503018.1"/>
    </source>
</evidence>
<organism evidence="2 3">
    <name type="scientific">Austropuccinia psidii MF-1</name>
    <dbReference type="NCBI Taxonomy" id="1389203"/>
    <lineage>
        <taxon>Eukaryota</taxon>
        <taxon>Fungi</taxon>
        <taxon>Dikarya</taxon>
        <taxon>Basidiomycota</taxon>
        <taxon>Pucciniomycotina</taxon>
        <taxon>Pucciniomycetes</taxon>
        <taxon>Pucciniales</taxon>
        <taxon>Sphaerophragmiaceae</taxon>
        <taxon>Austropuccinia</taxon>
    </lineage>
</organism>
<evidence type="ECO:0000313" key="3">
    <source>
        <dbReference type="Proteomes" id="UP000765509"/>
    </source>
</evidence>
<evidence type="ECO:0000256" key="1">
    <source>
        <dbReference type="SAM" id="MobiDB-lite"/>
    </source>
</evidence>
<gene>
    <name evidence="2" type="ORF">O181_042733</name>
</gene>
<feature type="compositionally biased region" description="Polar residues" evidence="1">
    <location>
        <begin position="254"/>
        <end position="304"/>
    </location>
</feature>
<comment type="caution">
    <text evidence="2">The sequence shown here is derived from an EMBL/GenBank/DDBJ whole genome shotgun (WGS) entry which is preliminary data.</text>
</comment>